<dbReference type="GO" id="GO:0003712">
    <property type="term" value="F:transcription coregulator activity"/>
    <property type="evidence" value="ECO:0007669"/>
    <property type="project" value="InterPro"/>
</dbReference>
<dbReference type="InterPro" id="IPR038089">
    <property type="entry name" value="Med31_sf"/>
</dbReference>
<comment type="subcellular location">
    <subcellularLocation>
        <location evidence="1 8">Nucleus</location>
    </subcellularLocation>
</comment>
<evidence type="ECO:0000313" key="9">
    <source>
        <dbReference type="EMBL" id="KRY83124.1"/>
    </source>
</evidence>
<gene>
    <name evidence="9" type="primary">med31-a</name>
    <name evidence="9" type="ORF">T4D_4628</name>
</gene>
<keyword evidence="5 8" id="KW-0010">Activator</keyword>
<keyword evidence="4 8" id="KW-0805">Transcription regulation</keyword>
<protein>
    <recommendedName>
        <fullName evidence="3 8">Mediator of RNA polymerase II transcription subunit 31</fullName>
    </recommendedName>
</protein>
<dbReference type="Gene3D" id="1.10.10.1340">
    <property type="entry name" value="Mediator of RNA polymerase II, submodule Med31 (Soh1)"/>
    <property type="match status" value="1"/>
</dbReference>
<organism evidence="9 10">
    <name type="scientific">Trichinella pseudospiralis</name>
    <name type="common">Parasitic roundworm</name>
    <dbReference type="NCBI Taxonomy" id="6337"/>
    <lineage>
        <taxon>Eukaryota</taxon>
        <taxon>Metazoa</taxon>
        <taxon>Ecdysozoa</taxon>
        <taxon>Nematoda</taxon>
        <taxon>Enoplea</taxon>
        <taxon>Dorylaimia</taxon>
        <taxon>Trichinellida</taxon>
        <taxon>Trichinellidae</taxon>
        <taxon>Trichinella</taxon>
    </lineage>
</organism>
<evidence type="ECO:0000256" key="7">
    <source>
        <dbReference type="ARBA" id="ARBA00023242"/>
    </source>
</evidence>
<proteinExistence type="inferred from homology"/>
<keyword evidence="10" id="KW-1185">Reference proteome</keyword>
<name>A0A0V1FAI6_TRIPS</name>
<dbReference type="Proteomes" id="UP000054995">
    <property type="component" value="Unassembled WGS sequence"/>
</dbReference>
<accession>A0A0V1FAI6</accession>
<comment type="caution">
    <text evidence="9">The sequence shown here is derived from an EMBL/GenBank/DDBJ whole genome shotgun (WGS) entry which is preliminary data.</text>
</comment>
<evidence type="ECO:0000256" key="4">
    <source>
        <dbReference type="ARBA" id="ARBA00023015"/>
    </source>
</evidence>
<comment type="similarity">
    <text evidence="2 8">Belongs to the Mediator complex subunit 31 family.</text>
</comment>
<evidence type="ECO:0000256" key="8">
    <source>
        <dbReference type="RuleBase" id="RU364129"/>
    </source>
</evidence>
<keyword evidence="6 8" id="KW-0804">Transcription</keyword>
<reference evidence="9 10" key="1">
    <citation type="submission" date="2015-01" db="EMBL/GenBank/DDBJ databases">
        <title>Evolution of Trichinella species and genotypes.</title>
        <authorList>
            <person name="Korhonen P.K."/>
            <person name="Edoardo P."/>
            <person name="Giuseppe L.R."/>
            <person name="Gasser R.B."/>
        </authorList>
    </citation>
    <scope>NUCLEOTIDE SEQUENCE [LARGE SCALE GENOMIC DNA]</scope>
    <source>
        <strain evidence="9">ISS470</strain>
    </source>
</reference>
<comment type="function">
    <text evidence="8">Component of the Mediator complex, a coactivator involved in the regulated transcription of nearly all RNA polymerase II-dependent genes. Mediator functions as a bridge to convey information from gene-specific regulatory proteins to the basal RNA polymerase II transcription machinery. Mediator is recruited to promoters by direct interactions with regulatory proteins and serves as a scaffold for the assembly of a functional preinitiation complex with RNA polymerase II and the general transcription factors.</text>
</comment>
<sequence>MLNNIESEEEQRIRFQVELEFVQCLANPNYLNYLAQRDFFKNPAFINYLKYLLYWKRQEYAKYLKFPQCLYILELLQTEEFRTAMMRVPNSKFLEDQMLLQWQFYIRKRVRAHNNFPNDA</sequence>
<dbReference type="AlphaFoldDB" id="A0A0V1FAI6"/>
<dbReference type="InterPro" id="IPR008831">
    <property type="entry name" value="Mediator_Med31"/>
</dbReference>
<evidence type="ECO:0000256" key="2">
    <source>
        <dbReference type="ARBA" id="ARBA00006378"/>
    </source>
</evidence>
<keyword evidence="7 8" id="KW-0539">Nucleus</keyword>
<evidence type="ECO:0000256" key="1">
    <source>
        <dbReference type="ARBA" id="ARBA00004123"/>
    </source>
</evidence>
<dbReference type="PANTHER" id="PTHR13186">
    <property type="entry name" value="MEDIATOR OF RNA POLYMERASE II TRANSCRIPTION SUBUNIT 31"/>
    <property type="match status" value="1"/>
</dbReference>
<dbReference type="FunFam" id="1.10.10.1340:FF:000001">
    <property type="entry name" value="Mediator of RNA polymerase II transcription subunit 31"/>
    <property type="match status" value="1"/>
</dbReference>
<dbReference type="OrthoDB" id="270930at2759"/>
<evidence type="ECO:0000256" key="3">
    <source>
        <dbReference type="ARBA" id="ARBA00019660"/>
    </source>
</evidence>
<dbReference type="GO" id="GO:0016592">
    <property type="term" value="C:mediator complex"/>
    <property type="evidence" value="ECO:0007669"/>
    <property type="project" value="InterPro"/>
</dbReference>
<dbReference type="Pfam" id="PF05669">
    <property type="entry name" value="Med31"/>
    <property type="match status" value="1"/>
</dbReference>
<evidence type="ECO:0000313" key="10">
    <source>
        <dbReference type="Proteomes" id="UP000054995"/>
    </source>
</evidence>
<evidence type="ECO:0000256" key="5">
    <source>
        <dbReference type="ARBA" id="ARBA00023159"/>
    </source>
</evidence>
<comment type="subunit">
    <text evidence="8">Component of the Mediator complex.</text>
</comment>
<dbReference type="EMBL" id="JYDT01000150">
    <property type="protein sequence ID" value="KRY83124.1"/>
    <property type="molecule type" value="Genomic_DNA"/>
</dbReference>
<evidence type="ECO:0000256" key="6">
    <source>
        <dbReference type="ARBA" id="ARBA00023163"/>
    </source>
</evidence>
<dbReference type="GO" id="GO:0006355">
    <property type="term" value="P:regulation of DNA-templated transcription"/>
    <property type="evidence" value="ECO:0007669"/>
    <property type="project" value="InterPro"/>
</dbReference>